<dbReference type="InterPro" id="IPR044422">
    <property type="entry name" value="SMYD5_SET"/>
</dbReference>
<dbReference type="Pfam" id="PF00856">
    <property type="entry name" value="SET"/>
    <property type="match status" value="1"/>
</dbReference>
<reference evidence="19" key="1">
    <citation type="submission" date="2020-08" db="EMBL/GenBank/DDBJ databases">
        <title>Genome sequencing and assembly of the red palm weevil Rhynchophorus ferrugineus.</title>
        <authorList>
            <person name="Dias G.B."/>
            <person name="Bergman C.M."/>
            <person name="Manee M."/>
        </authorList>
    </citation>
    <scope>NUCLEOTIDE SEQUENCE</scope>
    <source>
        <strain evidence="19">AA-2017</strain>
        <tissue evidence="19">Whole larva</tissue>
    </source>
</reference>
<keyword evidence="3" id="KW-0963">Cytoplasm</keyword>
<evidence type="ECO:0000256" key="13">
    <source>
        <dbReference type="ARBA" id="ARBA00048081"/>
    </source>
</evidence>
<dbReference type="InterPro" id="IPR046341">
    <property type="entry name" value="SET_dom_sf"/>
</dbReference>
<evidence type="ECO:0000256" key="7">
    <source>
        <dbReference type="ARBA" id="ARBA00022723"/>
    </source>
</evidence>
<dbReference type="GO" id="GO:0140943">
    <property type="term" value="F:histone H4K20 trimethyltransferase activity"/>
    <property type="evidence" value="ECO:0007669"/>
    <property type="project" value="UniProtKB-EC"/>
</dbReference>
<dbReference type="GO" id="GO:0045814">
    <property type="term" value="P:negative regulation of gene expression, epigenetic"/>
    <property type="evidence" value="ECO:0007669"/>
    <property type="project" value="TreeGrafter"/>
</dbReference>
<comment type="catalytic activity">
    <reaction evidence="12">
        <text>L-lysyl(36)-[histone H3] + 3 S-adenosyl-L-methionine = N(6),N(6),N(6)-trimethyl-L-lysyl(36)-[histone H3] + 3 S-adenosyl-L-homocysteine + 3 H(+)</text>
        <dbReference type="Rhea" id="RHEA:60324"/>
        <dbReference type="Rhea" id="RHEA-COMP:9785"/>
        <dbReference type="Rhea" id="RHEA-COMP:15536"/>
        <dbReference type="ChEBI" id="CHEBI:15378"/>
        <dbReference type="ChEBI" id="CHEBI:29969"/>
        <dbReference type="ChEBI" id="CHEBI:57856"/>
        <dbReference type="ChEBI" id="CHEBI:59789"/>
        <dbReference type="ChEBI" id="CHEBI:61961"/>
        <dbReference type="EC" id="2.1.1.359"/>
    </reaction>
</comment>
<evidence type="ECO:0000313" key="20">
    <source>
        <dbReference type="Proteomes" id="UP000625711"/>
    </source>
</evidence>
<evidence type="ECO:0000256" key="14">
    <source>
        <dbReference type="ARBA" id="ARBA00049497"/>
    </source>
</evidence>
<keyword evidence="20" id="KW-1185">Reference proteome</keyword>
<dbReference type="InterPro" id="IPR001214">
    <property type="entry name" value="SET_dom"/>
</dbReference>
<evidence type="ECO:0000256" key="11">
    <source>
        <dbReference type="ARBA" id="ARBA00033038"/>
    </source>
</evidence>
<comment type="subcellular location">
    <subcellularLocation>
        <location evidence="1">Cytoplasm</location>
    </subcellularLocation>
</comment>
<evidence type="ECO:0000256" key="10">
    <source>
        <dbReference type="ARBA" id="ARBA00024057"/>
    </source>
</evidence>
<feature type="domain" description="SET" evidence="18">
    <location>
        <begin position="1"/>
        <end position="332"/>
    </location>
</feature>
<evidence type="ECO:0000259" key="18">
    <source>
        <dbReference type="PROSITE" id="PS50280"/>
    </source>
</evidence>
<dbReference type="GO" id="GO:0008270">
    <property type="term" value="F:zinc ion binding"/>
    <property type="evidence" value="ECO:0007669"/>
    <property type="project" value="UniProtKB-KW"/>
</dbReference>
<gene>
    <name evidence="19" type="ORF">GWI33_008599</name>
</gene>
<dbReference type="Proteomes" id="UP000625711">
    <property type="component" value="Unassembled WGS sequence"/>
</dbReference>
<evidence type="ECO:0000256" key="9">
    <source>
        <dbReference type="ARBA" id="ARBA00022833"/>
    </source>
</evidence>
<keyword evidence="5" id="KW-0808">Transferase</keyword>
<dbReference type="OrthoDB" id="438641at2759"/>
<organism evidence="19 20">
    <name type="scientific">Rhynchophorus ferrugineus</name>
    <name type="common">Red palm weevil</name>
    <name type="synonym">Curculio ferrugineus</name>
    <dbReference type="NCBI Taxonomy" id="354439"/>
    <lineage>
        <taxon>Eukaryota</taxon>
        <taxon>Metazoa</taxon>
        <taxon>Ecdysozoa</taxon>
        <taxon>Arthropoda</taxon>
        <taxon>Hexapoda</taxon>
        <taxon>Insecta</taxon>
        <taxon>Pterygota</taxon>
        <taxon>Neoptera</taxon>
        <taxon>Endopterygota</taxon>
        <taxon>Coleoptera</taxon>
        <taxon>Polyphaga</taxon>
        <taxon>Cucujiformia</taxon>
        <taxon>Curculionidae</taxon>
        <taxon>Dryophthorinae</taxon>
        <taxon>Rhynchophorus</taxon>
    </lineage>
</organism>
<dbReference type="SMART" id="SM00317">
    <property type="entry name" value="SET"/>
    <property type="match status" value="1"/>
</dbReference>
<dbReference type="EMBL" id="JAACXV010000404">
    <property type="protein sequence ID" value="KAF7278242.1"/>
    <property type="molecule type" value="Genomic_DNA"/>
</dbReference>
<keyword evidence="7" id="KW-0479">Metal-binding</keyword>
<evidence type="ECO:0000256" key="1">
    <source>
        <dbReference type="ARBA" id="ARBA00004496"/>
    </source>
</evidence>
<evidence type="ECO:0000256" key="8">
    <source>
        <dbReference type="ARBA" id="ARBA00022771"/>
    </source>
</evidence>
<dbReference type="AlphaFoldDB" id="A0A834IFV6"/>
<dbReference type="GO" id="GO:0005737">
    <property type="term" value="C:cytoplasm"/>
    <property type="evidence" value="ECO:0007669"/>
    <property type="project" value="UniProtKB-SubCell"/>
</dbReference>
<dbReference type="PANTHER" id="PTHR46402">
    <property type="entry name" value="SET AND MYND DOMAIN-CONTAINING PROTEIN 5"/>
    <property type="match status" value="1"/>
</dbReference>
<evidence type="ECO:0000256" key="5">
    <source>
        <dbReference type="ARBA" id="ARBA00022679"/>
    </source>
</evidence>
<name>A0A834IFV6_RHYFE</name>
<dbReference type="GO" id="GO:0032259">
    <property type="term" value="P:methylation"/>
    <property type="evidence" value="ECO:0007669"/>
    <property type="project" value="UniProtKB-KW"/>
</dbReference>
<comment type="caution">
    <text evidence="19">The sequence shown here is derived from an EMBL/GenBank/DDBJ whole genome shotgun (WGS) entry which is preliminary data.</text>
</comment>
<accession>A0A834IFV6</accession>
<comment type="catalytic activity">
    <reaction evidence="14">
        <text>L-lysyl-[protein] + 3 S-adenosyl-L-methionine = N(6),N(6),N(6)-trimethyl-L-lysyl-[protein] + 3 S-adenosyl-L-homocysteine + 3 H(+)</text>
        <dbReference type="Rhea" id="RHEA:54192"/>
        <dbReference type="Rhea" id="RHEA-COMP:9752"/>
        <dbReference type="Rhea" id="RHEA-COMP:13826"/>
        <dbReference type="ChEBI" id="CHEBI:15378"/>
        <dbReference type="ChEBI" id="CHEBI:29969"/>
        <dbReference type="ChEBI" id="CHEBI:57856"/>
        <dbReference type="ChEBI" id="CHEBI:59789"/>
        <dbReference type="ChEBI" id="CHEBI:61961"/>
    </reaction>
    <physiologicalReaction direction="left-to-right" evidence="14">
        <dbReference type="Rhea" id="RHEA:54193"/>
    </physiologicalReaction>
</comment>
<proteinExistence type="predicted"/>
<evidence type="ECO:0000256" key="15">
    <source>
        <dbReference type="ARBA" id="ARBA00049768"/>
    </source>
</evidence>
<dbReference type="CDD" id="cd10521">
    <property type="entry name" value="SET_SMYD5"/>
    <property type="match status" value="1"/>
</dbReference>
<keyword evidence="9" id="KW-0862">Zinc</keyword>
<dbReference type="EC" id="2.1.1.372" evidence="10"/>
<dbReference type="PANTHER" id="PTHR46402:SF2">
    <property type="entry name" value="HISTONE-LYSINE N-TRIMETHYLTRANSFERASE SMYD5"/>
    <property type="match status" value="1"/>
</dbReference>
<dbReference type="Gene3D" id="2.170.270.10">
    <property type="entry name" value="SET domain"/>
    <property type="match status" value="1"/>
</dbReference>
<dbReference type="SUPFAM" id="SSF144232">
    <property type="entry name" value="HIT/MYND zinc finger-like"/>
    <property type="match status" value="1"/>
</dbReference>
<evidence type="ECO:0000256" key="2">
    <source>
        <dbReference type="ARBA" id="ARBA00012178"/>
    </source>
</evidence>
<keyword evidence="6" id="KW-0949">S-adenosyl-L-methionine</keyword>
<keyword evidence="4" id="KW-0489">Methyltransferase</keyword>
<comment type="catalytic activity">
    <reaction evidence="13">
        <text>L-lysyl(20)-[histone H4] + 3 S-adenosyl-L-methionine = N(6),N(6),N(6)-trimethyl-L-lysyl(20)-[histone H4] + 3 S-adenosyl-L-homocysteine + 3 H(+)</text>
        <dbReference type="Rhea" id="RHEA:64456"/>
        <dbReference type="Rhea" id="RHEA-COMP:15554"/>
        <dbReference type="Rhea" id="RHEA-COMP:15998"/>
        <dbReference type="ChEBI" id="CHEBI:15378"/>
        <dbReference type="ChEBI" id="CHEBI:29969"/>
        <dbReference type="ChEBI" id="CHEBI:57856"/>
        <dbReference type="ChEBI" id="CHEBI:59789"/>
        <dbReference type="ChEBI" id="CHEBI:61961"/>
        <dbReference type="EC" id="2.1.1.372"/>
    </reaction>
</comment>
<evidence type="ECO:0000256" key="16">
    <source>
        <dbReference type="ARBA" id="ARBA00049789"/>
    </source>
</evidence>
<dbReference type="SUPFAM" id="SSF82199">
    <property type="entry name" value="SET domain"/>
    <property type="match status" value="1"/>
</dbReference>
<evidence type="ECO:0000256" key="4">
    <source>
        <dbReference type="ARBA" id="ARBA00022603"/>
    </source>
</evidence>
<protein>
    <recommendedName>
        <fullName evidence="15">Protein-lysine N-trimethyltransferase SMYD5</fullName>
        <ecNumber evidence="2">2.1.1.359</ecNumber>
        <ecNumber evidence="10">2.1.1.372</ecNumber>
    </recommendedName>
    <alternativeName>
        <fullName evidence="11">SET and MYND domain-containing protein 5</fullName>
    </alternativeName>
    <alternativeName>
        <fullName evidence="16">[histone H3]-lysine20 N-trimethyltransferase SMYD5</fullName>
    </alternativeName>
    <alternativeName>
        <fullName evidence="17">[histone H4]-lysine36 N-trimethyltransferase SMYD5</fullName>
    </alternativeName>
</protein>
<evidence type="ECO:0000256" key="6">
    <source>
        <dbReference type="ARBA" id="ARBA00022691"/>
    </source>
</evidence>
<evidence type="ECO:0000256" key="3">
    <source>
        <dbReference type="ARBA" id="ARBA00022490"/>
    </source>
</evidence>
<dbReference type="PROSITE" id="PS50280">
    <property type="entry name" value="SET"/>
    <property type="match status" value="1"/>
</dbReference>
<evidence type="ECO:0000256" key="12">
    <source>
        <dbReference type="ARBA" id="ARBA00047545"/>
    </source>
</evidence>
<dbReference type="EC" id="2.1.1.359" evidence="2"/>
<evidence type="ECO:0000256" key="17">
    <source>
        <dbReference type="ARBA" id="ARBA00049806"/>
    </source>
</evidence>
<keyword evidence="8" id="KW-0863">Zinc-finger</keyword>
<dbReference type="GO" id="GO:0140955">
    <property type="term" value="F:histone H3K36 trimethyltransferase activity"/>
    <property type="evidence" value="ECO:0007669"/>
    <property type="project" value="UniProtKB-EC"/>
</dbReference>
<sequence>MNIEVRLIDNSKGKGIFATSYIPQGSILFEEEPLVACQFSWNATCKYEACDHCLRPLETAQNNVRRLTGISSLELPYPECCETKKEDITFCNLCAVKYCSELCRVQAFNQYHKVLCIQTSYRNNVHPLEQLEDAWKKIHYPPETSSIFLIVRLLAQTLQSSNKEHFTAQILNFCHRSVNEDAALAHKFLGEKFIGQVDSLRELLRNAIPNENIEHFLTPEGFQSLLALIGTNGQGVGTSPFSVWRDNVYKLNLSTQDKENIDNFIEKIYDDMFSHTGDFLNSEGVGLYKLQSCANHSCEPNAEIQFLHNNSKLSLIALKDIEPDEEICISYLDECNIERSRHSRRKTLMENYLFACECPKCLSQIEDPDVTSEEEMSECEIED</sequence>
<evidence type="ECO:0000313" key="19">
    <source>
        <dbReference type="EMBL" id="KAF7278242.1"/>
    </source>
</evidence>